<dbReference type="PRINTS" id="PR00633">
    <property type="entry name" value="RCCNDNSATION"/>
</dbReference>
<dbReference type="InterPro" id="IPR051210">
    <property type="entry name" value="Ub_ligase/GEF_domain"/>
</dbReference>
<dbReference type="EMBL" id="JBHFFA010000006">
    <property type="protein sequence ID" value="KAL2621473.1"/>
    <property type="molecule type" value="Genomic_DNA"/>
</dbReference>
<dbReference type="PROSITE" id="PS50012">
    <property type="entry name" value="RCC1_3"/>
    <property type="match status" value="3"/>
</dbReference>
<dbReference type="Pfam" id="PF13540">
    <property type="entry name" value="RCC1_2"/>
    <property type="match status" value="1"/>
</dbReference>
<dbReference type="PANTHER" id="PTHR22870:SF466">
    <property type="entry name" value="ANKYRIN REPEAT-CONTAINING PROTEIN"/>
    <property type="match status" value="1"/>
</dbReference>
<sequence length="216" mass="23999">MPIRAGLNDRVKSTMRILKLSSLCKRCLQQNSRTLWRPAAHDPSLHRSFSTMKAEGFEKLEYETQVLSFGDGSNGALGHDAEGYLRDAFEPVPVQGLPKNIMKVAAGHYHSLAVTNDGEVWAWGRNSEGQLARRHGNSREDWRHPRRVDGLENIRVKDVGGSGVVSMVIAEDGSLWSWGSSKRGQLGLSPDSIQCLLPQRVESLSGYQVSQVLRLH</sequence>
<feature type="repeat" description="RCC1" evidence="2">
    <location>
        <begin position="64"/>
        <end position="117"/>
    </location>
</feature>
<feature type="repeat" description="RCC1" evidence="2">
    <location>
        <begin position="173"/>
        <end position="216"/>
    </location>
</feature>
<dbReference type="Proteomes" id="UP001605036">
    <property type="component" value="Unassembled WGS sequence"/>
</dbReference>
<evidence type="ECO:0000313" key="4">
    <source>
        <dbReference type="Proteomes" id="UP001605036"/>
    </source>
</evidence>
<evidence type="ECO:0000256" key="2">
    <source>
        <dbReference type="PROSITE-ProRule" id="PRU00235"/>
    </source>
</evidence>
<dbReference type="Pfam" id="PF00415">
    <property type="entry name" value="RCC1"/>
    <property type="match status" value="1"/>
</dbReference>
<dbReference type="Gene3D" id="2.130.10.30">
    <property type="entry name" value="Regulator of chromosome condensation 1/beta-lactamase-inhibitor protein II"/>
    <property type="match status" value="1"/>
</dbReference>
<dbReference type="PANTHER" id="PTHR22870">
    <property type="entry name" value="REGULATOR OF CHROMOSOME CONDENSATION"/>
    <property type="match status" value="1"/>
</dbReference>
<proteinExistence type="predicted"/>
<dbReference type="InterPro" id="IPR000408">
    <property type="entry name" value="Reg_chr_condens"/>
</dbReference>
<keyword evidence="4" id="KW-1185">Reference proteome</keyword>
<organism evidence="3 4">
    <name type="scientific">Riccia fluitans</name>
    <dbReference type="NCBI Taxonomy" id="41844"/>
    <lineage>
        <taxon>Eukaryota</taxon>
        <taxon>Viridiplantae</taxon>
        <taxon>Streptophyta</taxon>
        <taxon>Embryophyta</taxon>
        <taxon>Marchantiophyta</taxon>
        <taxon>Marchantiopsida</taxon>
        <taxon>Marchantiidae</taxon>
        <taxon>Marchantiales</taxon>
        <taxon>Ricciaceae</taxon>
        <taxon>Riccia</taxon>
    </lineage>
</organism>
<comment type="caution">
    <text evidence="3">The sequence shown here is derived from an EMBL/GenBank/DDBJ whole genome shotgun (WGS) entry which is preliminary data.</text>
</comment>
<evidence type="ECO:0000256" key="1">
    <source>
        <dbReference type="ARBA" id="ARBA00022737"/>
    </source>
</evidence>
<name>A0ABD1Y3Y9_9MARC</name>
<reference evidence="3 4" key="1">
    <citation type="submission" date="2024-09" db="EMBL/GenBank/DDBJ databases">
        <title>Chromosome-scale assembly of Riccia fluitans.</title>
        <authorList>
            <person name="Paukszto L."/>
            <person name="Sawicki J."/>
            <person name="Karawczyk K."/>
            <person name="Piernik-Szablinska J."/>
            <person name="Szczecinska M."/>
            <person name="Mazdziarz M."/>
        </authorList>
    </citation>
    <scope>NUCLEOTIDE SEQUENCE [LARGE SCALE GENOMIC DNA]</scope>
    <source>
        <strain evidence="3">Rf_01</strain>
        <tissue evidence="3">Aerial parts of the thallus</tissue>
    </source>
</reference>
<accession>A0ABD1Y3Y9</accession>
<protein>
    <submittedName>
        <fullName evidence="3">Uncharacterized protein</fullName>
    </submittedName>
</protein>
<evidence type="ECO:0000313" key="3">
    <source>
        <dbReference type="EMBL" id="KAL2621473.1"/>
    </source>
</evidence>
<gene>
    <name evidence="3" type="ORF">R1flu_001678</name>
</gene>
<dbReference type="InterPro" id="IPR009091">
    <property type="entry name" value="RCC1/BLIP-II"/>
</dbReference>
<dbReference type="PROSITE" id="PS00626">
    <property type="entry name" value="RCC1_2"/>
    <property type="match status" value="1"/>
</dbReference>
<keyword evidence="1" id="KW-0677">Repeat</keyword>
<dbReference type="AlphaFoldDB" id="A0ABD1Y3Y9"/>
<feature type="repeat" description="RCC1" evidence="2">
    <location>
        <begin position="118"/>
        <end position="172"/>
    </location>
</feature>
<dbReference type="SUPFAM" id="SSF50985">
    <property type="entry name" value="RCC1/BLIP-II"/>
    <property type="match status" value="1"/>
</dbReference>